<evidence type="ECO:0000313" key="3">
    <source>
        <dbReference type="Proteomes" id="UP000001194"/>
    </source>
</evidence>
<keyword evidence="1" id="KW-0812">Transmembrane</keyword>
<dbReference type="KEGG" id="lbc:LACBIDRAFT_312012"/>
<reference evidence="2 3" key="1">
    <citation type="journal article" date="2008" name="Nature">
        <title>The genome of Laccaria bicolor provides insights into mycorrhizal symbiosis.</title>
        <authorList>
            <person name="Martin F."/>
            <person name="Aerts A."/>
            <person name="Ahren D."/>
            <person name="Brun A."/>
            <person name="Danchin E.G.J."/>
            <person name="Duchaussoy F."/>
            <person name="Gibon J."/>
            <person name="Kohler A."/>
            <person name="Lindquist E."/>
            <person name="Pereda V."/>
            <person name="Salamov A."/>
            <person name="Shapiro H.J."/>
            <person name="Wuyts J."/>
            <person name="Blaudez D."/>
            <person name="Buee M."/>
            <person name="Brokstein P."/>
            <person name="Canbaeck B."/>
            <person name="Cohen D."/>
            <person name="Courty P.E."/>
            <person name="Coutinho P.M."/>
            <person name="Delaruelle C."/>
            <person name="Detter J.C."/>
            <person name="Deveau A."/>
            <person name="DiFazio S."/>
            <person name="Duplessis S."/>
            <person name="Fraissinet-Tachet L."/>
            <person name="Lucic E."/>
            <person name="Frey-Klett P."/>
            <person name="Fourrey C."/>
            <person name="Feussner I."/>
            <person name="Gay G."/>
            <person name="Grimwood J."/>
            <person name="Hoegger P.J."/>
            <person name="Jain P."/>
            <person name="Kilaru S."/>
            <person name="Labbe J."/>
            <person name="Lin Y.C."/>
            <person name="Legue V."/>
            <person name="Le Tacon F."/>
            <person name="Marmeisse R."/>
            <person name="Melayah D."/>
            <person name="Montanini B."/>
            <person name="Muratet M."/>
            <person name="Nehls U."/>
            <person name="Niculita-Hirzel H."/>
            <person name="Oudot-Le Secq M.P."/>
            <person name="Peter M."/>
            <person name="Quesneville H."/>
            <person name="Rajashekar B."/>
            <person name="Reich M."/>
            <person name="Rouhier N."/>
            <person name="Schmutz J."/>
            <person name="Yin T."/>
            <person name="Chalot M."/>
            <person name="Henrissat B."/>
            <person name="Kuees U."/>
            <person name="Lucas S."/>
            <person name="Van de Peer Y."/>
            <person name="Podila G.K."/>
            <person name="Polle A."/>
            <person name="Pukkila P.J."/>
            <person name="Richardson P.M."/>
            <person name="Rouze P."/>
            <person name="Sanders I.R."/>
            <person name="Stajich J.E."/>
            <person name="Tunlid A."/>
            <person name="Tuskan G."/>
            <person name="Grigoriev I.V."/>
        </authorList>
    </citation>
    <scope>NUCLEOTIDE SEQUENCE [LARGE SCALE GENOMIC DNA]</scope>
    <source>
        <strain evidence="3">S238N-H82 / ATCC MYA-4686</strain>
    </source>
</reference>
<dbReference type="Proteomes" id="UP000001194">
    <property type="component" value="Unassembled WGS sequence"/>
</dbReference>
<dbReference type="GeneID" id="6072377"/>
<accession>B0CYV3</accession>
<keyword evidence="3" id="KW-1185">Reference proteome</keyword>
<name>B0CYV3_LACBS</name>
<protein>
    <submittedName>
        <fullName evidence="2">Predicted protein</fullName>
    </submittedName>
</protein>
<dbReference type="OrthoDB" id="10453556at2759"/>
<dbReference type="InParanoid" id="B0CYV3"/>
<keyword evidence="1" id="KW-1133">Transmembrane helix</keyword>
<evidence type="ECO:0000313" key="2">
    <source>
        <dbReference type="EMBL" id="EDR12951.1"/>
    </source>
</evidence>
<dbReference type="EMBL" id="DS547094">
    <property type="protein sequence ID" value="EDR12951.1"/>
    <property type="molecule type" value="Genomic_DNA"/>
</dbReference>
<sequence>MNWFSVAARSSRSFVNCMGFRALSMSAKTCMGIIVCTCWAISSIVARWVMTLLLWGFLNKTNDSSGMEPHTRKPTCFPPPGLSRSFVESLITVVPRL</sequence>
<organism evidence="3">
    <name type="scientific">Laccaria bicolor (strain S238N-H82 / ATCC MYA-4686)</name>
    <name type="common">Bicoloured deceiver</name>
    <name type="synonym">Laccaria laccata var. bicolor</name>
    <dbReference type="NCBI Taxonomy" id="486041"/>
    <lineage>
        <taxon>Eukaryota</taxon>
        <taxon>Fungi</taxon>
        <taxon>Dikarya</taxon>
        <taxon>Basidiomycota</taxon>
        <taxon>Agaricomycotina</taxon>
        <taxon>Agaricomycetes</taxon>
        <taxon>Agaricomycetidae</taxon>
        <taxon>Agaricales</taxon>
        <taxon>Agaricineae</taxon>
        <taxon>Hydnangiaceae</taxon>
        <taxon>Laccaria</taxon>
    </lineage>
</organism>
<keyword evidence="1" id="KW-0472">Membrane</keyword>
<dbReference type="AlphaFoldDB" id="B0CYV3"/>
<gene>
    <name evidence="2" type="ORF">LACBIDRAFT_312012</name>
</gene>
<evidence type="ECO:0000256" key="1">
    <source>
        <dbReference type="SAM" id="Phobius"/>
    </source>
</evidence>
<proteinExistence type="predicted"/>
<dbReference type="RefSeq" id="XP_001877215.1">
    <property type="nucleotide sequence ID" value="XM_001877180.1"/>
</dbReference>
<dbReference type="HOGENOM" id="CLU_2347052_0_0_1"/>
<feature type="transmembrane region" description="Helical" evidence="1">
    <location>
        <begin position="30"/>
        <end position="58"/>
    </location>
</feature>